<dbReference type="EMBL" id="JBGNUJ010000007">
    <property type="protein sequence ID" value="KAL3958085.1"/>
    <property type="molecule type" value="Genomic_DNA"/>
</dbReference>
<name>A0ACC4DS17_PURLI</name>
<protein>
    <submittedName>
        <fullName evidence="1">Uncharacterized protein</fullName>
    </submittedName>
</protein>
<comment type="caution">
    <text evidence="1">The sequence shown here is derived from an EMBL/GenBank/DDBJ whole genome shotgun (WGS) entry which is preliminary data.</text>
</comment>
<proteinExistence type="predicted"/>
<gene>
    <name evidence="1" type="ORF">ACCO45_008663</name>
</gene>
<organism evidence="1 2">
    <name type="scientific">Purpureocillium lilacinum</name>
    <name type="common">Paecilomyces lilacinus</name>
    <dbReference type="NCBI Taxonomy" id="33203"/>
    <lineage>
        <taxon>Eukaryota</taxon>
        <taxon>Fungi</taxon>
        <taxon>Dikarya</taxon>
        <taxon>Ascomycota</taxon>
        <taxon>Pezizomycotina</taxon>
        <taxon>Sordariomycetes</taxon>
        <taxon>Hypocreomycetidae</taxon>
        <taxon>Hypocreales</taxon>
        <taxon>Ophiocordycipitaceae</taxon>
        <taxon>Purpureocillium</taxon>
    </lineage>
</organism>
<evidence type="ECO:0000313" key="1">
    <source>
        <dbReference type="EMBL" id="KAL3958085.1"/>
    </source>
</evidence>
<sequence>MPYILGLNSGSSFDGVDAVLCTIDIAEDGHPTRPKYVDALTVDWPGELQPLILRAFNNDLTIFEMTRLNYAAGAVYAEAVNTLIQRVGIKAKDIDVIGYDGQTIYQEPPNRQKEMEYLKSESKSLVDLWMKGGYPCGFFIVESGVVAALTDIDTVTQFRPLDHALGGSAAPLMQYLDFVSFRNDGTTVTLNIGGIANLQVADADRSKMMAFDTGPGNVMIDHVVKARTGRSYDKDGELASQGKIIAPLLEQLQKHEFFSRKPLARHGGLTLALRLPTRSWSKFVLPRTSVKRVIASGGGVQNPTIMKFLGELLEQKGLKLEVSDAYGLPAPYKEAIKFGTMAFACRRCIANNIPAAGGAYRYGVLGKLSWAPSKAKFGGEVTGRNERVLGQLGWTKP</sequence>
<reference evidence="1" key="1">
    <citation type="submission" date="2024-12" db="EMBL/GenBank/DDBJ databases">
        <title>Comparative genomics and development of molecular markers within Purpureocillium lilacinum and among Purpureocillium species.</title>
        <authorList>
            <person name="Yeh Z.-Y."/>
            <person name="Ni N.-T."/>
            <person name="Lo P.-H."/>
            <person name="Mushyakhwo K."/>
            <person name="Lin C.-F."/>
            <person name="Nai Y.-S."/>
        </authorList>
    </citation>
    <scope>NUCLEOTIDE SEQUENCE</scope>
    <source>
        <strain evidence="1">NCHU-NPUST-175</strain>
    </source>
</reference>
<keyword evidence="2" id="KW-1185">Reference proteome</keyword>
<evidence type="ECO:0000313" key="2">
    <source>
        <dbReference type="Proteomes" id="UP001638806"/>
    </source>
</evidence>
<dbReference type="Proteomes" id="UP001638806">
    <property type="component" value="Unassembled WGS sequence"/>
</dbReference>
<accession>A0ACC4DS17</accession>